<keyword evidence="6 8" id="KW-0411">Iron-sulfur</keyword>
<dbReference type="CDD" id="cd01335">
    <property type="entry name" value="Radical_SAM"/>
    <property type="match status" value="1"/>
</dbReference>
<comment type="catalytic activity">
    <reaction evidence="8">
        <text>6-carboxy-5,6,7,8-tetrahydropterin + H(+) = 7-carboxy-7-carbaguanine + NH4(+)</text>
        <dbReference type="Rhea" id="RHEA:27974"/>
        <dbReference type="ChEBI" id="CHEBI:15378"/>
        <dbReference type="ChEBI" id="CHEBI:28938"/>
        <dbReference type="ChEBI" id="CHEBI:61032"/>
        <dbReference type="ChEBI" id="CHEBI:61036"/>
        <dbReference type="EC" id="4.3.99.3"/>
    </reaction>
</comment>
<dbReference type="SFLD" id="SFLDS00029">
    <property type="entry name" value="Radical_SAM"/>
    <property type="match status" value="1"/>
</dbReference>
<dbReference type="PANTHER" id="PTHR42836">
    <property type="entry name" value="7-CARBOXY-7-DEAZAGUANINE SYNTHASE"/>
    <property type="match status" value="1"/>
</dbReference>
<evidence type="ECO:0000313" key="11">
    <source>
        <dbReference type="Proteomes" id="UP000183997"/>
    </source>
</evidence>
<keyword evidence="3 8" id="KW-0479">Metal-binding</keyword>
<dbReference type="GO" id="GO:0016840">
    <property type="term" value="F:carbon-nitrogen lyase activity"/>
    <property type="evidence" value="ECO:0007669"/>
    <property type="project" value="UniProtKB-UniRule"/>
</dbReference>
<feature type="binding site" evidence="8">
    <location>
        <position position="36"/>
    </location>
    <ligand>
        <name>[4Fe-4S] cluster</name>
        <dbReference type="ChEBI" id="CHEBI:49883"/>
        <note>4Fe-4S-S-AdoMet</note>
    </ligand>
</feature>
<feature type="domain" description="Radical SAM core" evidence="9">
    <location>
        <begin position="19"/>
        <end position="247"/>
    </location>
</feature>
<feature type="binding site" evidence="8">
    <location>
        <position position="28"/>
    </location>
    <ligand>
        <name>substrate</name>
    </ligand>
</feature>
<keyword evidence="5 8" id="KW-0408">Iron</keyword>
<feature type="binding site" evidence="8">
    <location>
        <position position="32"/>
    </location>
    <ligand>
        <name>[4Fe-4S] cluster</name>
        <dbReference type="ChEBI" id="CHEBI:49883"/>
        <note>4Fe-4S-S-AdoMet</note>
    </ligand>
</feature>
<dbReference type="GO" id="GO:1904047">
    <property type="term" value="F:S-adenosyl-L-methionine binding"/>
    <property type="evidence" value="ECO:0007669"/>
    <property type="project" value="UniProtKB-UniRule"/>
</dbReference>
<dbReference type="InterPro" id="IPR013785">
    <property type="entry name" value="Aldolase_TIM"/>
</dbReference>
<evidence type="ECO:0000256" key="8">
    <source>
        <dbReference type="HAMAP-Rule" id="MF_00917"/>
    </source>
</evidence>
<feature type="binding site" evidence="8">
    <location>
        <position position="94"/>
    </location>
    <ligand>
        <name>S-adenosyl-L-methionine</name>
        <dbReference type="ChEBI" id="CHEBI:59789"/>
    </ligand>
</feature>
<comment type="cofactor">
    <cofactor evidence="8">
        <name>Mg(2+)</name>
        <dbReference type="ChEBI" id="CHEBI:18420"/>
    </cofactor>
</comment>
<dbReference type="GO" id="GO:0051539">
    <property type="term" value="F:4 iron, 4 sulfur cluster binding"/>
    <property type="evidence" value="ECO:0007669"/>
    <property type="project" value="UniProtKB-UniRule"/>
</dbReference>
<organism evidence="10 11">
    <name type="scientific">Desulforamulus aeronauticus DSM 10349</name>
    <dbReference type="NCBI Taxonomy" id="1121421"/>
    <lineage>
        <taxon>Bacteria</taxon>
        <taxon>Bacillati</taxon>
        <taxon>Bacillota</taxon>
        <taxon>Clostridia</taxon>
        <taxon>Eubacteriales</taxon>
        <taxon>Peptococcaceae</taxon>
        <taxon>Desulforamulus</taxon>
    </lineage>
</organism>
<comment type="cofactor">
    <cofactor evidence="8">
        <name>[4Fe-4S] cluster</name>
        <dbReference type="ChEBI" id="CHEBI:49883"/>
    </cofactor>
    <text evidence="8">Binds 1 [4Fe-4S] cluster. The cluster is coordinated with 3 cysteines and an exchangeable S-adenosyl-L-methionine.</text>
</comment>
<keyword evidence="4 8" id="KW-0460">Magnesium</keyword>
<accession>A0A1M6NEX9</accession>
<comment type="caution">
    <text evidence="8">Lacks conserved residue(s) required for the propagation of feature annotation.</text>
</comment>
<comment type="function">
    <text evidence="8">Catalyzes the complex heterocyclic radical-mediated conversion of 6-carboxy-5,6,7,8-tetrahydropterin (CPH4) to 7-carboxy-7-deazaguanine (CDG), a step common to the biosynthetic pathways of all 7-deazapurine-containing compounds.</text>
</comment>
<dbReference type="Gene3D" id="3.20.20.70">
    <property type="entry name" value="Aldolase class I"/>
    <property type="match status" value="1"/>
</dbReference>
<dbReference type="STRING" id="1121421.SAMN02745123_00093"/>
<keyword evidence="11" id="KW-1185">Reference proteome</keyword>
<dbReference type="HAMAP" id="MF_00917">
    <property type="entry name" value="QueE"/>
    <property type="match status" value="1"/>
</dbReference>
<keyword evidence="7 8" id="KW-0456">Lyase</keyword>
<dbReference type="SUPFAM" id="SSF102114">
    <property type="entry name" value="Radical SAM enzymes"/>
    <property type="match status" value="1"/>
</dbReference>
<comment type="subunit">
    <text evidence="8">Homodimer.</text>
</comment>
<dbReference type="InterPro" id="IPR007197">
    <property type="entry name" value="rSAM"/>
</dbReference>
<feature type="binding site" evidence="8">
    <location>
        <begin position="38"/>
        <end position="40"/>
    </location>
    <ligand>
        <name>S-adenosyl-L-methionine</name>
        <dbReference type="ChEBI" id="CHEBI:59789"/>
    </ligand>
</feature>
<dbReference type="InterPro" id="IPR058240">
    <property type="entry name" value="rSAM_sf"/>
</dbReference>
<keyword evidence="1 8" id="KW-0004">4Fe-4S</keyword>
<evidence type="ECO:0000256" key="1">
    <source>
        <dbReference type="ARBA" id="ARBA00022485"/>
    </source>
</evidence>
<protein>
    <recommendedName>
        <fullName evidence="8">7-carboxy-7-deazaguanine synthase</fullName>
        <shortName evidence="8">CDG synthase</shortName>
        <ecNumber evidence="8">4.3.99.3</ecNumber>
    </recommendedName>
    <alternativeName>
        <fullName evidence="8">Queuosine biosynthesis protein QueE</fullName>
    </alternativeName>
</protein>
<dbReference type="AlphaFoldDB" id="A0A1M6NEX9"/>
<dbReference type="GO" id="GO:0000287">
    <property type="term" value="F:magnesium ion binding"/>
    <property type="evidence" value="ECO:0007669"/>
    <property type="project" value="UniProtKB-UniRule"/>
</dbReference>
<dbReference type="OrthoDB" id="9792276at2"/>
<sequence>MPQTYLQEIFSSVQGEGPYVGCRQIFIRFAGCNWSCAFCDTPSNEKPEVFTIENSPGQRDFTTHTNPMSAEALSAILKERYKITEHHSISFTGGEPLLQTEFLATLIPFIKGTRQGIYLETNGTLPEKLANIIDSIDIVSMDIKLQSSTGIVTPWDLHHRFLQVAAQRKVYVKIVITSETAVKEIQRAAELIGRVDSGIELVLQPVTPKGGCQIPAVDQILKLQQIALDHLANVRVIPQTHLMMGQL</sequence>
<feature type="binding site" evidence="8">
    <location>
        <begin position="13"/>
        <end position="15"/>
    </location>
    <ligand>
        <name>substrate</name>
    </ligand>
</feature>
<dbReference type="EC" id="4.3.99.3" evidence="8"/>
<comment type="similarity">
    <text evidence="8">Belongs to the radical SAM superfamily. 7-carboxy-7-deazaguanine synthase family.</text>
</comment>
<evidence type="ECO:0000256" key="3">
    <source>
        <dbReference type="ARBA" id="ARBA00022723"/>
    </source>
</evidence>
<dbReference type="PROSITE" id="PS51918">
    <property type="entry name" value="RADICAL_SAM"/>
    <property type="match status" value="1"/>
</dbReference>
<dbReference type="Pfam" id="PF04055">
    <property type="entry name" value="Radical_SAM"/>
    <property type="match status" value="1"/>
</dbReference>
<dbReference type="RefSeq" id="WP_072910311.1">
    <property type="nucleotide sequence ID" value="NZ_FRAR01000004.1"/>
</dbReference>
<evidence type="ECO:0000256" key="4">
    <source>
        <dbReference type="ARBA" id="ARBA00022842"/>
    </source>
</evidence>
<dbReference type="UniPathway" id="UPA00391"/>
<feature type="binding site" evidence="8">
    <location>
        <position position="92"/>
    </location>
    <ligand>
        <name>substrate</name>
    </ligand>
</feature>
<evidence type="ECO:0000256" key="6">
    <source>
        <dbReference type="ARBA" id="ARBA00023014"/>
    </source>
</evidence>
<keyword evidence="8" id="KW-0671">Queuosine biosynthesis</keyword>
<reference evidence="11" key="1">
    <citation type="submission" date="2016-11" db="EMBL/GenBank/DDBJ databases">
        <authorList>
            <person name="Varghese N."/>
            <person name="Submissions S."/>
        </authorList>
    </citation>
    <scope>NUCLEOTIDE SEQUENCE [LARGE SCALE GENOMIC DNA]</scope>
    <source>
        <strain evidence="11">DSM 10349</strain>
    </source>
</reference>
<feature type="binding site" evidence="8">
    <location>
        <position position="39"/>
    </location>
    <ligand>
        <name>[4Fe-4S] cluster</name>
        <dbReference type="ChEBI" id="CHEBI:49883"/>
        <note>4Fe-4S-S-AdoMet</note>
    </ligand>
</feature>
<evidence type="ECO:0000256" key="5">
    <source>
        <dbReference type="ARBA" id="ARBA00023004"/>
    </source>
</evidence>
<comment type="pathway">
    <text evidence="8">Purine metabolism; 7-cyano-7-deazaguanine biosynthesis.</text>
</comment>
<proteinExistence type="inferred from homology"/>
<dbReference type="EMBL" id="FRAR01000004">
    <property type="protein sequence ID" value="SHJ94189.1"/>
    <property type="molecule type" value="Genomic_DNA"/>
</dbReference>
<evidence type="ECO:0000256" key="2">
    <source>
        <dbReference type="ARBA" id="ARBA00022691"/>
    </source>
</evidence>
<dbReference type="GO" id="GO:0008616">
    <property type="term" value="P:tRNA queuosine(34) biosynthetic process"/>
    <property type="evidence" value="ECO:0007669"/>
    <property type="project" value="UniProtKB-UniRule"/>
</dbReference>
<dbReference type="PANTHER" id="PTHR42836:SF1">
    <property type="entry name" value="7-CARBOXY-7-DEAZAGUANINE SYNTHASE"/>
    <property type="match status" value="1"/>
</dbReference>
<keyword evidence="2 8" id="KW-0949">S-adenosyl-L-methionine</keyword>
<gene>
    <name evidence="8" type="primary">queE</name>
    <name evidence="10" type="ORF">SAMN02745123_00093</name>
</gene>
<evidence type="ECO:0000313" key="10">
    <source>
        <dbReference type="EMBL" id="SHJ94189.1"/>
    </source>
</evidence>
<dbReference type="PIRSF" id="PIRSF000370">
    <property type="entry name" value="QueE"/>
    <property type="match status" value="1"/>
</dbReference>
<evidence type="ECO:0000256" key="7">
    <source>
        <dbReference type="ARBA" id="ARBA00023239"/>
    </source>
</evidence>
<dbReference type="Proteomes" id="UP000183997">
    <property type="component" value="Unassembled WGS sequence"/>
</dbReference>
<dbReference type="InterPro" id="IPR024924">
    <property type="entry name" value="7-CO-7-deazaguanine_synth-like"/>
</dbReference>
<name>A0A1M6NEX9_9FIRM</name>
<evidence type="ECO:0000259" key="9">
    <source>
        <dbReference type="PROSITE" id="PS51918"/>
    </source>
</evidence>
<comment type="cofactor">
    <cofactor evidence="8">
        <name>S-adenosyl-L-methionine</name>
        <dbReference type="ChEBI" id="CHEBI:59789"/>
    </cofactor>
    <text evidence="8">Binds 1 S-adenosyl-L-methionine per subunit.</text>
</comment>
<feature type="binding site" evidence="8">
    <location>
        <position position="41"/>
    </location>
    <ligand>
        <name>Mg(2+)</name>
        <dbReference type="ChEBI" id="CHEBI:18420"/>
    </ligand>
</feature>